<dbReference type="OrthoDB" id="8481162at2"/>
<protein>
    <submittedName>
        <fullName evidence="1">DUF1579 domain-containing protein</fullName>
    </submittedName>
</protein>
<keyword evidence="2" id="KW-1185">Reference proteome</keyword>
<gene>
    <name evidence="1" type="ORF">D7193_10920</name>
</gene>
<evidence type="ECO:0000313" key="1">
    <source>
        <dbReference type="EMBL" id="RKN55218.1"/>
    </source>
</evidence>
<organism evidence="1 2">
    <name type="scientific">Micromonospora costi</name>
    <dbReference type="NCBI Taxonomy" id="1530042"/>
    <lineage>
        <taxon>Bacteria</taxon>
        <taxon>Bacillati</taxon>
        <taxon>Actinomycetota</taxon>
        <taxon>Actinomycetes</taxon>
        <taxon>Micromonosporales</taxon>
        <taxon>Micromonosporaceae</taxon>
        <taxon>Micromonospora</taxon>
    </lineage>
</organism>
<comment type="caution">
    <text evidence="1">The sequence shown here is derived from an EMBL/GenBank/DDBJ whole genome shotgun (WGS) entry which is preliminary data.</text>
</comment>
<reference evidence="1 2" key="1">
    <citation type="journal article" date="2015" name="Int. J. Syst. Evol. Microbiol.">
        <title>Micromonospora costi sp. nov., isolated from a leaf of Costus speciosus.</title>
        <authorList>
            <person name="Thawai C."/>
        </authorList>
    </citation>
    <scope>NUCLEOTIDE SEQUENCE [LARGE SCALE GENOMIC DNA]</scope>
    <source>
        <strain evidence="1 2">CS1-12</strain>
    </source>
</reference>
<dbReference type="EMBL" id="RBAN01000002">
    <property type="protein sequence ID" value="RKN55218.1"/>
    <property type="molecule type" value="Genomic_DNA"/>
</dbReference>
<proteinExistence type="predicted"/>
<sequence length="146" mass="15853">MTDEILGGAPSANTPRPTLKTLDVLVGTWHVSGPGHHGTVTYEWMPGGHFLVQHVDLIQDGRSTTGVEYIGYDADSGTLKSHFFGSTGDILEYVYEMNDRELTIWFGQPGSPARYRGTFDAEGTSATGAWAWPGGGYESAMTRVRP</sequence>
<evidence type="ECO:0000313" key="2">
    <source>
        <dbReference type="Proteomes" id="UP000279968"/>
    </source>
</evidence>
<name>A0A3B0A308_9ACTN</name>
<dbReference type="RefSeq" id="WP_120779406.1">
    <property type="nucleotide sequence ID" value="NZ_JBHLUP010000002.1"/>
</dbReference>
<accession>A0A3B0A308</accession>
<dbReference type="Proteomes" id="UP000279968">
    <property type="component" value="Unassembled WGS sequence"/>
</dbReference>
<dbReference type="AlphaFoldDB" id="A0A3B0A308"/>